<gene>
    <name evidence="1" type="ORF">B4U79_15146</name>
</gene>
<name>A0A443RMQ5_9ACAR</name>
<dbReference type="PANTHER" id="PTHR31206">
    <property type="entry name" value="LP10445P"/>
    <property type="match status" value="1"/>
</dbReference>
<dbReference type="InterPro" id="IPR028260">
    <property type="entry name" value="FAM177"/>
</dbReference>
<dbReference type="EMBL" id="NCKU01000211">
    <property type="protein sequence ID" value="RWS16551.1"/>
    <property type="molecule type" value="Genomic_DNA"/>
</dbReference>
<dbReference type="PANTHER" id="PTHR31206:SF1">
    <property type="entry name" value="LP10445P"/>
    <property type="match status" value="1"/>
</dbReference>
<reference evidence="1 2" key="1">
    <citation type="journal article" date="2018" name="Gigascience">
        <title>Genomes of trombidid mites reveal novel predicted allergens and laterally-transferred genes associated with secondary metabolism.</title>
        <authorList>
            <person name="Dong X."/>
            <person name="Chaisiri K."/>
            <person name="Xia D."/>
            <person name="Armstrong S.D."/>
            <person name="Fang Y."/>
            <person name="Donnelly M.J."/>
            <person name="Kadowaki T."/>
            <person name="McGarry J.W."/>
            <person name="Darby A.C."/>
            <person name="Makepeace B.L."/>
        </authorList>
    </citation>
    <scope>NUCLEOTIDE SEQUENCE [LARGE SCALE GENOMIC DNA]</scope>
    <source>
        <strain evidence="1">UoL-WK</strain>
    </source>
</reference>
<comment type="caution">
    <text evidence="1">The sequence shown here is derived from an EMBL/GenBank/DDBJ whole genome shotgun (WGS) entry which is preliminary data.</text>
</comment>
<dbReference type="OrthoDB" id="45963at2759"/>
<dbReference type="Proteomes" id="UP000285301">
    <property type="component" value="Unassembled WGS sequence"/>
</dbReference>
<accession>A0A443RMQ5</accession>
<evidence type="ECO:0000313" key="1">
    <source>
        <dbReference type="EMBL" id="RWS16551.1"/>
    </source>
</evidence>
<evidence type="ECO:0008006" key="3">
    <source>
        <dbReference type="Google" id="ProtNLM"/>
    </source>
</evidence>
<keyword evidence="2" id="KW-1185">Reference proteome</keyword>
<dbReference type="Pfam" id="PF14774">
    <property type="entry name" value="FAM177"/>
    <property type="match status" value="1"/>
</dbReference>
<dbReference type="AlphaFoldDB" id="A0A443RMQ5"/>
<organism evidence="1 2">
    <name type="scientific">Dinothrombium tinctorium</name>
    <dbReference type="NCBI Taxonomy" id="1965070"/>
    <lineage>
        <taxon>Eukaryota</taxon>
        <taxon>Metazoa</taxon>
        <taxon>Ecdysozoa</taxon>
        <taxon>Arthropoda</taxon>
        <taxon>Chelicerata</taxon>
        <taxon>Arachnida</taxon>
        <taxon>Acari</taxon>
        <taxon>Acariformes</taxon>
        <taxon>Trombidiformes</taxon>
        <taxon>Prostigmata</taxon>
        <taxon>Anystina</taxon>
        <taxon>Parasitengona</taxon>
        <taxon>Trombidioidea</taxon>
        <taxon>Trombidiidae</taxon>
        <taxon>Dinothrombium</taxon>
    </lineage>
</organism>
<proteinExistence type="predicted"/>
<evidence type="ECO:0000313" key="2">
    <source>
        <dbReference type="Proteomes" id="UP000285301"/>
    </source>
</evidence>
<dbReference type="STRING" id="1965070.A0A443RMQ5"/>
<protein>
    <recommendedName>
        <fullName evidence="3">Protein FAM177A1-like protein</fullName>
    </recommendedName>
</protein>
<sequence length="194" mass="22313">MGDNKREKCAIDHEKAASRKYGSLESPHCSQQCDVPTFDRGQRRPKRVIHFSNGVIEEYSDNESETPDYVDTCSKSTADLVAEAGALVPFDNSNYYWFNQLSKLTSSLGRNTLQVCDYLGEKLASMLGITTPKYEYEIEEYKRMCREERAYKEKQKELYAGWTQSNESEDPLTQTNLVISSDKHSFEVHPNKLR</sequence>